<dbReference type="GO" id="GO:0016740">
    <property type="term" value="F:transferase activity"/>
    <property type="evidence" value="ECO:0007669"/>
    <property type="project" value="UniProtKB-KW"/>
</dbReference>
<dbReference type="InterPro" id="IPR011063">
    <property type="entry name" value="TilS/TtcA_N"/>
</dbReference>
<reference evidence="3" key="1">
    <citation type="submission" date="2020-10" db="EMBL/GenBank/DDBJ databases">
        <authorList>
            <person name="Gilroy R."/>
        </authorList>
    </citation>
    <scope>NUCLEOTIDE SEQUENCE</scope>
    <source>
        <strain evidence="3">ChiGjej1B1-19959</strain>
    </source>
</reference>
<dbReference type="PIRSF" id="PIRSF004976">
    <property type="entry name" value="ATPase_YdaO"/>
    <property type="match status" value="1"/>
</dbReference>
<dbReference type="PANTHER" id="PTHR43686:SF1">
    <property type="entry name" value="AMINOTRAN_5 DOMAIN-CONTAINING PROTEIN"/>
    <property type="match status" value="1"/>
</dbReference>
<dbReference type="Pfam" id="PF01171">
    <property type="entry name" value="ATP_bind_3"/>
    <property type="match status" value="1"/>
</dbReference>
<protein>
    <submittedName>
        <fullName evidence="3">tRNA 2-thiocytidine(32) synthetase TtcA</fullName>
    </submittedName>
</protein>
<comment type="caution">
    <text evidence="3">The sequence shown here is derived from an EMBL/GenBank/DDBJ whole genome shotgun (WGS) entry which is preliminary data.</text>
</comment>
<sequence length="236" mass="26170">MERLLSLCRAAVDKYEMIAPGDRIAVGVSGGKDSLALLCVLAKLRRFYPAPFSLVALSLDYRFFGQDADYAAIAALCKTLDVEFQVRRTDLWRVIFEERREKNPCALCAKMRRGILHDTAKANGCNKVALGHHADDAVETLLMNLFQNGTLGCFSPVSYLSRKEITVIRPLVFATEAQVAAAAAKARLPVLPSACPADKQTDRQKAKETLLQLESAYPQLRKKLLGAMERSHLSDW</sequence>
<gene>
    <name evidence="3" type="ORF">IAC53_07625</name>
</gene>
<dbReference type="GO" id="GO:0008033">
    <property type="term" value="P:tRNA processing"/>
    <property type="evidence" value="ECO:0007669"/>
    <property type="project" value="InterPro"/>
</dbReference>
<evidence type="ECO:0000313" key="4">
    <source>
        <dbReference type="Proteomes" id="UP000824071"/>
    </source>
</evidence>
<reference evidence="3" key="2">
    <citation type="journal article" date="2021" name="PeerJ">
        <title>Extensive microbial diversity within the chicken gut microbiome revealed by metagenomics and culture.</title>
        <authorList>
            <person name="Gilroy R."/>
            <person name="Ravi A."/>
            <person name="Getino M."/>
            <person name="Pursley I."/>
            <person name="Horton D.L."/>
            <person name="Alikhan N.F."/>
            <person name="Baker D."/>
            <person name="Gharbi K."/>
            <person name="Hall N."/>
            <person name="Watson M."/>
            <person name="Adriaenssens E.M."/>
            <person name="Foster-Nyarko E."/>
            <person name="Jarju S."/>
            <person name="Secka A."/>
            <person name="Antonio M."/>
            <person name="Oren A."/>
            <person name="Chaudhuri R.R."/>
            <person name="La Ragione R."/>
            <person name="Hildebrand F."/>
            <person name="Pallen M.J."/>
        </authorList>
    </citation>
    <scope>NUCLEOTIDE SEQUENCE</scope>
    <source>
        <strain evidence="3">ChiGjej1B1-19959</strain>
    </source>
</reference>
<dbReference type="Proteomes" id="UP000824071">
    <property type="component" value="Unassembled WGS sequence"/>
</dbReference>
<dbReference type="PANTHER" id="PTHR43686">
    <property type="entry name" value="SULFURTRANSFERASE-RELATED"/>
    <property type="match status" value="1"/>
</dbReference>
<dbReference type="SUPFAM" id="SSF52402">
    <property type="entry name" value="Adenine nucleotide alpha hydrolases-like"/>
    <property type="match status" value="1"/>
</dbReference>
<evidence type="ECO:0000256" key="1">
    <source>
        <dbReference type="ARBA" id="ARBA00022679"/>
    </source>
</evidence>
<name>A0A9D1IFD9_9FIRM</name>
<dbReference type="InterPro" id="IPR035107">
    <property type="entry name" value="tRNA_thiolation_TtcA_Ctu1"/>
</dbReference>
<dbReference type="InterPro" id="IPR014729">
    <property type="entry name" value="Rossmann-like_a/b/a_fold"/>
</dbReference>
<dbReference type="AlphaFoldDB" id="A0A9D1IFD9"/>
<organism evidence="3 4">
    <name type="scientific">Candidatus Fimenecus excrementigallinarum</name>
    <dbReference type="NCBI Taxonomy" id="2840816"/>
    <lineage>
        <taxon>Bacteria</taxon>
        <taxon>Bacillati</taxon>
        <taxon>Bacillota</taxon>
        <taxon>Clostridia</taxon>
        <taxon>Candidatus Fimenecus</taxon>
    </lineage>
</organism>
<keyword evidence="1" id="KW-0808">Transferase</keyword>
<dbReference type="Gene3D" id="3.40.50.620">
    <property type="entry name" value="HUPs"/>
    <property type="match status" value="1"/>
</dbReference>
<proteinExistence type="predicted"/>
<dbReference type="CDD" id="cd24138">
    <property type="entry name" value="TtcA-like"/>
    <property type="match status" value="1"/>
</dbReference>
<dbReference type="EMBL" id="DVMW01000043">
    <property type="protein sequence ID" value="HIU36455.1"/>
    <property type="molecule type" value="Genomic_DNA"/>
</dbReference>
<accession>A0A9D1IFD9</accession>
<evidence type="ECO:0000313" key="3">
    <source>
        <dbReference type="EMBL" id="HIU36455.1"/>
    </source>
</evidence>
<feature type="domain" description="tRNA(Ile)-lysidine/2-thiocytidine synthase N-terminal" evidence="2">
    <location>
        <begin position="24"/>
        <end position="189"/>
    </location>
</feature>
<evidence type="ECO:0000259" key="2">
    <source>
        <dbReference type="Pfam" id="PF01171"/>
    </source>
</evidence>